<dbReference type="AlphaFoldDB" id="A0A8J3G9L8"/>
<dbReference type="Proteomes" id="UP000598271">
    <property type="component" value="Unassembled WGS sequence"/>
</dbReference>
<name>A0A8J3G9L8_9BACT</name>
<sequence length="360" mass="41267">MRTVPSYKSQVKDDGVSEALLNALKVEIKDDPRAEINCLYYVQKYLTIVRDKHLSASARSATVDFQQYDYRITDDLTTVLNKAAGKSDSLTGIYNLDDVYRVAVVPDDQVEGRYLGVVLESTNRNWQPKMIKFVLTRTPDGYDGLFYGGAFVPDYQRIQPREGRLYPERWIKTDAATDYAFNPYLMDEDLFQYRMLDGGTHYVRLGSFSGQNKNYAMASKLREEMESKIQVGNVIVDLRNNGGGGSRTSDLFLDFLKKNKKNLRVFVLQNYFCGSDCEQFLVKLKSQQSVTAFGENTHGAIAYGFGNRSTRQETTPCYKFTLNLTEKKYEKYLDYEEVGIAPDQYLHTRSDWIEQVLGKL</sequence>
<evidence type="ECO:0008006" key="3">
    <source>
        <dbReference type="Google" id="ProtNLM"/>
    </source>
</evidence>
<keyword evidence="2" id="KW-1185">Reference proteome</keyword>
<comment type="caution">
    <text evidence="1">The sequence shown here is derived from an EMBL/GenBank/DDBJ whole genome shotgun (WGS) entry which is preliminary data.</text>
</comment>
<evidence type="ECO:0000313" key="2">
    <source>
        <dbReference type="Proteomes" id="UP000598271"/>
    </source>
</evidence>
<evidence type="ECO:0000313" key="1">
    <source>
        <dbReference type="EMBL" id="GHB67855.1"/>
    </source>
</evidence>
<organism evidence="1 2">
    <name type="scientific">Persicitalea jodogahamensis</name>
    <dbReference type="NCBI Taxonomy" id="402147"/>
    <lineage>
        <taxon>Bacteria</taxon>
        <taxon>Pseudomonadati</taxon>
        <taxon>Bacteroidota</taxon>
        <taxon>Cytophagia</taxon>
        <taxon>Cytophagales</taxon>
        <taxon>Spirosomataceae</taxon>
        <taxon>Persicitalea</taxon>
    </lineage>
</organism>
<dbReference type="Gene3D" id="3.90.226.10">
    <property type="entry name" value="2-enoyl-CoA Hydratase, Chain A, domain 1"/>
    <property type="match status" value="2"/>
</dbReference>
<reference evidence="1 2" key="1">
    <citation type="journal article" date="2014" name="Int. J. Syst. Evol. Microbiol.">
        <title>Complete genome sequence of Corynebacterium casei LMG S-19264T (=DSM 44701T), isolated from a smear-ripened cheese.</title>
        <authorList>
            <consortium name="US DOE Joint Genome Institute (JGI-PGF)"/>
            <person name="Walter F."/>
            <person name="Albersmeier A."/>
            <person name="Kalinowski J."/>
            <person name="Ruckert C."/>
        </authorList>
    </citation>
    <scope>NUCLEOTIDE SEQUENCE [LARGE SCALE GENOMIC DNA]</scope>
    <source>
        <strain evidence="1 2">KCTC 12866</strain>
    </source>
</reference>
<proteinExistence type="predicted"/>
<dbReference type="EMBL" id="BMXF01000002">
    <property type="protein sequence ID" value="GHB67855.1"/>
    <property type="molecule type" value="Genomic_DNA"/>
</dbReference>
<accession>A0A8J3G9L8</accession>
<dbReference type="InterPro" id="IPR029045">
    <property type="entry name" value="ClpP/crotonase-like_dom_sf"/>
</dbReference>
<dbReference type="SUPFAM" id="SSF52096">
    <property type="entry name" value="ClpP/crotonase"/>
    <property type="match status" value="1"/>
</dbReference>
<protein>
    <recommendedName>
        <fullName evidence="3">Tail specific protease domain-containing protein</fullName>
    </recommendedName>
</protein>
<gene>
    <name evidence="1" type="ORF">GCM10007390_21470</name>
</gene>